<dbReference type="AlphaFoldDB" id="A0A7J0H9Q5"/>
<dbReference type="Pfam" id="PF03732">
    <property type="entry name" value="Retrotrans_gag"/>
    <property type="match status" value="1"/>
</dbReference>
<feature type="domain" description="Retrotransposon gag" evidence="1">
    <location>
        <begin position="91"/>
        <end position="136"/>
    </location>
</feature>
<gene>
    <name evidence="2" type="ORF">Acr_28g0004530</name>
</gene>
<reference evidence="2 3" key="1">
    <citation type="submission" date="2019-07" db="EMBL/GenBank/DDBJ databases">
        <title>De Novo Assembly of kiwifruit Actinidia rufa.</title>
        <authorList>
            <person name="Sugita-Konishi S."/>
            <person name="Sato K."/>
            <person name="Mori E."/>
            <person name="Abe Y."/>
            <person name="Kisaki G."/>
            <person name="Hamano K."/>
            <person name="Suezawa K."/>
            <person name="Otani M."/>
            <person name="Fukuda T."/>
            <person name="Manabe T."/>
            <person name="Gomi K."/>
            <person name="Tabuchi M."/>
            <person name="Akimitsu K."/>
            <person name="Kataoka I."/>
        </authorList>
    </citation>
    <scope>NUCLEOTIDE SEQUENCE [LARGE SCALE GENOMIC DNA]</scope>
    <source>
        <strain evidence="3">cv. Fuchu</strain>
    </source>
</reference>
<evidence type="ECO:0000313" key="2">
    <source>
        <dbReference type="EMBL" id="GFZ19748.1"/>
    </source>
</evidence>
<evidence type="ECO:0000259" key="1">
    <source>
        <dbReference type="Pfam" id="PF03732"/>
    </source>
</evidence>
<organism evidence="2 3">
    <name type="scientific">Actinidia rufa</name>
    <dbReference type="NCBI Taxonomy" id="165716"/>
    <lineage>
        <taxon>Eukaryota</taxon>
        <taxon>Viridiplantae</taxon>
        <taxon>Streptophyta</taxon>
        <taxon>Embryophyta</taxon>
        <taxon>Tracheophyta</taxon>
        <taxon>Spermatophyta</taxon>
        <taxon>Magnoliopsida</taxon>
        <taxon>eudicotyledons</taxon>
        <taxon>Gunneridae</taxon>
        <taxon>Pentapetalae</taxon>
        <taxon>asterids</taxon>
        <taxon>Ericales</taxon>
        <taxon>Actinidiaceae</taxon>
        <taxon>Actinidia</taxon>
    </lineage>
</organism>
<dbReference type="Proteomes" id="UP000585474">
    <property type="component" value="Unassembled WGS sequence"/>
</dbReference>
<keyword evidence="3" id="KW-1185">Reference proteome</keyword>
<dbReference type="OrthoDB" id="6783748at2759"/>
<evidence type="ECO:0000313" key="3">
    <source>
        <dbReference type="Proteomes" id="UP000585474"/>
    </source>
</evidence>
<proteinExistence type="predicted"/>
<dbReference type="InterPro" id="IPR005162">
    <property type="entry name" value="Retrotrans_gag_dom"/>
</dbReference>
<sequence length="164" mass="18729">MPNTQMDELRDMMQTLVGARLPSSNYCNNICNHRNHNSQGSNTLMARELESGENIRVQGRKLKTNNTSEKCCYSKAVSETQTTNIQWRDGSEFEHLKQTGKPIAEYEAHIHKLAEYAPHLVATDEMRARRFKDGLRYEIKRGYAISICPTYVDSLDRSHYSGAG</sequence>
<protein>
    <recommendedName>
        <fullName evidence="1">Retrotransposon gag domain-containing protein</fullName>
    </recommendedName>
</protein>
<name>A0A7J0H9Q5_9ERIC</name>
<dbReference type="EMBL" id="BJWL01000028">
    <property type="protein sequence ID" value="GFZ19748.1"/>
    <property type="molecule type" value="Genomic_DNA"/>
</dbReference>
<accession>A0A7J0H9Q5</accession>
<comment type="caution">
    <text evidence="2">The sequence shown here is derived from an EMBL/GenBank/DDBJ whole genome shotgun (WGS) entry which is preliminary data.</text>
</comment>